<feature type="transmembrane region" description="Helical" evidence="13">
    <location>
        <begin position="418"/>
        <end position="442"/>
    </location>
</feature>
<dbReference type="InterPro" id="IPR036915">
    <property type="entry name" value="Cyclin-like_sf"/>
</dbReference>
<comment type="caution">
    <text evidence="16">The sequence shown here is derived from an EMBL/GenBank/DDBJ whole genome shotgun (WGS) entry which is preliminary data.</text>
</comment>
<keyword evidence="5 13" id="KW-0812">Transmembrane</keyword>
<evidence type="ECO:0000259" key="15">
    <source>
        <dbReference type="SMART" id="SM01368"/>
    </source>
</evidence>
<comment type="subcellular location">
    <subcellularLocation>
        <location evidence="2">Membrane</location>
        <topology evidence="2">Multi-pass membrane protein</topology>
    </subcellularLocation>
    <subcellularLocation>
        <location evidence="1">Nucleus</location>
    </subcellularLocation>
</comment>
<name>A0AAV7JJW4_9METZ</name>
<feature type="transmembrane region" description="Helical" evidence="13">
    <location>
        <begin position="516"/>
        <end position="537"/>
    </location>
</feature>
<dbReference type="PANTHER" id="PTHR11827">
    <property type="entry name" value="SOLUTE CARRIER FAMILY 12, CATION COTRANSPORTERS"/>
    <property type="match status" value="1"/>
</dbReference>
<dbReference type="Pfam" id="PF00324">
    <property type="entry name" value="AA_permease"/>
    <property type="match status" value="1"/>
</dbReference>
<feature type="domain" description="Retinoblastoma-associated protein A-box" evidence="15">
    <location>
        <begin position="1522"/>
        <end position="1717"/>
    </location>
</feature>
<dbReference type="SMART" id="SM01367">
    <property type="entry name" value="DUF3452"/>
    <property type="match status" value="1"/>
</dbReference>
<dbReference type="Gene3D" id="1.10.472.10">
    <property type="entry name" value="Cyclin-like"/>
    <property type="match status" value="2"/>
</dbReference>
<dbReference type="GO" id="GO:1990573">
    <property type="term" value="P:potassium ion import across plasma membrane"/>
    <property type="evidence" value="ECO:0007669"/>
    <property type="project" value="TreeGrafter"/>
</dbReference>
<gene>
    <name evidence="16" type="ORF">LOD99_6813</name>
</gene>
<dbReference type="Gene3D" id="1.10.472.140">
    <property type="match status" value="1"/>
</dbReference>
<evidence type="ECO:0000256" key="2">
    <source>
        <dbReference type="ARBA" id="ARBA00004141"/>
    </source>
</evidence>
<dbReference type="CDD" id="cd20548">
    <property type="entry name" value="CYCLIN_RB-like"/>
    <property type="match status" value="1"/>
</dbReference>
<keyword evidence="7" id="KW-0805">Transcription regulation</keyword>
<dbReference type="Pfam" id="PF03522">
    <property type="entry name" value="SLC12"/>
    <property type="match status" value="1"/>
</dbReference>
<keyword evidence="17" id="KW-1185">Reference proteome</keyword>
<comment type="similarity">
    <text evidence="3">Belongs to the retinoblastoma protein (RB) family.</text>
</comment>
<accession>A0AAV7JJW4</accession>
<evidence type="ECO:0000256" key="4">
    <source>
        <dbReference type="ARBA" id="ARBA00022491"/>
    </source>
</evidence>
<evidence type="ECO:0000256" key="13">
    <source>
        <dbReference type="SAM" id="Phobius"/>
    </source>
</evidence>
<feature type="compositionally biased region" description="Acidic residues" evidence="12">
    <location>
        <begin position="963"/>
        <end position="973"/>
    </location>
</feature>
<feature type="transmembrane region" description="Helical" evidence="13">
    <location>
        <begin position="571"/>
        <end position="588"/>
    </location>
</feature>
<dbReference type="SUPFAM" id="SSF47954">
    <property type="entry name" value="Cyclin-like"/>
    <property type="match status" value="2"/>
</dbReference>
<feature type="transmembrane region" description="Helical" evidence="13">
    <location>
        <begin position="594"/>
        <end position="613"/>
    </location>
</feature>
<feature type="transmembrane region" description="Helical" evidence="13">
    <location>
        <begin position="292"/>
        <end position="314"/>
    </location>
</feature>
<feature type="transmembrane region" description="Helical" evidence="13">
    <location>
        <begin position="321"/>
        <end position="341"/>
    </location>
</feature>
<feature type="compositionally biased region" description="Polar residues" evidence="12">
    <location>
        <begin position="13"/>
        <end position="22"/>
    </location>
</feature>
<dbReference type="InterPro" id="IPR002720">
    <property type="entry name" value="RB_A"/>
</dbReference>
<feature type="transmembrane region" description="Helical" evidence="13">
    <location>
        <begin position="249"/>
        <end position="272"/>
    </location>
</feature>
<evidence type="ECO:0000256" key="7">
    <source>
        <dbReference type="ARBA" id="ARBA00023015"/>
    </source>
</evidence>
<dbReference type="EMBL" id="JAKMXF010000322">
    <property type="protein sequence ID" value="KAI6649092.1"/>
    <property type="molecule type" value="Genomic_DNA"/>
</dbReference>
<evidence type="ECO:0000256" key="10">
    <source>
        <dbReference type="ARBA" id="ARBA00023242"/>
    </source>
</evidence>
<dbReference type="InterPro" id="IPR004841">
    <property type="entry name" value="AA-permease/SLC12A_dom"/>
</dbReference>
<dbReference type="InterPro" id="IPR002719">
    <property type="entry name" value="RB_B"/>
</dbReference>
<dbReference type="PANTHER" id="PTHR11827:SF103">
    <property type="entry name" value="SODIUM CHLORIDE COTRANSPORTER 69, ISOFORM E"/>
    <property type="match status" value="1"/>
</dbReference>
<dbReference type="GO" id="GO:0055064">
    <property type="term" value="P:chloride ion homeostasis"/>
    <property type="evidence" value="ECO:0007669"/>
    <property type="project" value="TreeGrafter"/>
</dbReference>
<keyword evidence="8 13" id="KW-0472">Membrane</keyword>
<protein>
    <submittedName>
        <fullName evidence="16">Solute carrier family 12 member 1-like</fullName>
    </submittedName>
</protein>
<evidence type="ECO:0000256" key="8">
    <source>
        <dbReference type="ARBA" id="ARBA00023136"/>
    </source>
</evidence>
<keyword evidence="4" id="KW-0678">Repressor</keyword>
<feature type="domain" description="Retinoblastoma-associated protein N-terminal" evidence="14">
    <location>
        <begin position="1192"/>
        <end position="1341"/>
    </location>
</feature>
<keyword evidence="11" id="KW-0131">Cell cycle</keyword>
<dbReference type="GO" id="GO:0006884">
    <property type="term" value="P:cell volume homeostasis"/>
    <property type="evidence" value="ECO:0007669"/>
    <property type="project" value="TreeGrafter"/>
</dbReference>
<evidence type="ECO:0000256" key="1">
    <source>
        <dbReference type="ARBA" id="ARBA00004123"/>
    </source>
</evidence>
<evidence type="ECO:0000256" key="9">
    <source>
        <dbReference type="ARBA" id="ARBA00023163"/>
    </source>
</evidence>
<feature type="transmembrane region" description="Helical" evidence="13">
    <location>
        <begin position="634"/>
        <end position="663"/>
    </location>
</feature>
<evidence type="ECO:0000256" key="12">
    <source>
        <dbReference type="SAM" id="MobiDB-lite"/>
    </source>
</evidence>
<evidence type="ECO:0000256" key="3">
    <source>
        <dbReference type="ARBA" id="ARBA00009475"/>
    </source>
</evidence>
<dbReference type="GO" id="GO:0051726">
    <property type="term" value="P:regulation of cell cycle"/>
    <property type="evidence" value="ECO:0007669"/>
    <property type="project" value="InterPro"/>
</dbReference>
<feature type="region of interest" description="Disordered" evidence="12">
    <location>
        <begin position="934"/>
        <end position="976"/>
    </location>
</feature>
<dbReference type="InterPro" id="IPR024599">
    <property type="entry name" value="RB_N"/>
</dbReference>
<dbReference type="Proteomes" id="UP001165289">
    <property type="component" value="Unassembled WGS sequence"/>
</dbReference>
<dbReference type="Pfam" id="PF11934">
    <property type="entry name" value="DUF3452"/>
    <property type="match status" value="1"/>
</dbReference>
<evidence type="ECO:0000259" key="14">
    <source>
        <dbReference type="SMART" id="SM01367"/>
    </source>
</evidence>
<feature type="transmembrane region" description="Helical" evidence="13">
    <location>
        <begin position="176"/>
        <end position="195"/>
    </location>
</feature>
<feature type="compositionally biased region" description="Basic and acidic residues" evidence="12">
    <location>
        <begin position="143"/>
        <end position="152"/>
    </location>
</feature>
<dbReference type="GO" id="GO:0008511">
    <property type="term" value="F:sodium:potassium:chloride symporter activity"/>
    <property type="evidence" value="ECO:0007669"/>
    <property type="project" value="TreeGrafter"/>
</dbReference>
<proteinExistence type="inferred from homology"/>
<evidence type="ECO:0000313" key="17">
    <source>
        <dbReference type="Proteomes" id="UP001165289"/>
    </source>
</evidence>
<dbReference type="Pfam" id="PF01857">
    <property type="entry name" value="RB_B"/>
    <property type="match status" value="1"/>
</dbReference>
<dbReference type="Gene3D" id="1.20.1740.10">
    <property type="entry name" value="Amino acid/polyamine transporter I"/>
    <property type="match status" value="1"/>
</dbReference>
<reference evidence="16 17" key="1">
    <citation type="journal article" date="2023" name="BMC Biol.">
        <title>The compact genome of the sponge Oopsacas minuta (Hexactinellida) is lacking key metazoan core genes.</title>
        <authorList>
            <person name="Santini S."/>
            <person name="Schenkelaars Q."/>
            <person name="Jourda C."/>
            <person name="Duchesne M."/>
            <person name="Belahbib H."/>
            <person name="Rocher C."/>
            <person name="Selva M."/>
            <person name="Riesgo A."/>
            <person name="Vervoort M."/>
            <person name="Leys S.P."/>
            <person name="Kodjabachian L."/>
            <person name="Le Bivic A."/>
            <person name="Borchiellini C."/>
            <person name="Claverie J.M."/>
            <person name="Renard E."/>
        </authorList>
    </citation>
    <scope>NUCLEOTIDE SEQUENCE [LARGE SCALE GENOMIC DNA]</scope>
    <source>
        <strain evidence="16">SPO-2</strain>
    </source>
</reference>
<evidence type="ECO:0000256" key="6">
    <source>
        <dbReference type="ARBA" id="ARBA00022989"/>
    </source>
</evidence>
<dbReference type="InterPro" id="IPR018491">
    <property type="entry name" value="SLC12_C"/>
</dbReference>
<dbReference type="FunFam" id="1.20.1740.10:FF:000022">
    <property type="entry name" value="Bumetanide-sensitive na-k-cl cotransport protein"/>
    <property type="match status" value="1"/>
</dbReference>
<evidence type="ECO:0000256" key="11">
    <source>
        <dbReference type="ARBA" id="ARBA00023306"/>
    </source>
</evidence>
<keyword evidence="10" id="KW-0539">Nucleus</keyword>
<dbReference type="InterPro" id="IPR004842">
    <property type="entry name" value="SLC12A_fam"/>
</dbReference>
<feature type="transmembrane region" description="Helical" evidence="13">
    <location>
        <begin position="384"/>
        <end position="406"/>
    </location>
</feature>
<feature type="compositionally biased region" description="Polar residues" evidence="12">
    <location>
        <begin position="115"/>
        <end position="130"/>
    </location>
</feature>
<dbReference type="Pfam" id="PF01858">
    <property type="entry name" value="RB_A"/>
    <property type="match status" value="1"/>
</dbReference>
<feature type="region of interest" description="Disordered" evidence="12">
    <location>
        <begin position="102"/>
        <end position="157"/>
    </location>
</feature>
<feature type="compositionally biased region" description="Basic and acidic residues" evidence="12">
    <location>
        <begin position="1"/>
        <end position="12"/>
    </location>
</feature>
<feature type="transmembrane region" description="Helical" evidence="13">
    <location>
        <begin position="201"/>
        <end position="228"/>
    </location>
</feature>
<dbReference type="GO" id="GO:0055075">
    <property type="term" value="P:potassium ion homeostasis"/>
    <property type="evidence" value="ECO:0007669"/>
    <property type="project" value="TreeGrafter"/>
</dbReference>
<sequence length="2169" mass="245657">MASNDEISKSKDISPQSKSIRFTVSHVDAEDHEHKPGRRPSGLYDTQEGTIARGSIGYTTLNTQEAYPNTLYYRDQDSSQAIEIKQRPTLRELHEAPITTHFTQKKSPARIPHTKLQSQSSEEGTQTKTGFISRIFSGRNKSKPPDPEISLEKKKRKCCPKSNTKDRVKFGWIRGVLIRCLLNIWGVMLFIRLSWVVGQAGIGYASLIILLSTLVTLLTTMSMSAIATNGEIKGGGAYYLISRSLGPNLGGAIGIVFSIANVVAVALYVIGFSETLKDLIKDYTYLPPEHEINIIRLIGVITVTILLGVTLVGLEWEAKVQLVLLAILIVAMFDFVIGTFFPPNRGTWRPEIPFGLSCIQGFSGYSLDTFRGNWADSYTKGNTFISVFAIFFPAATGILAGANISGDLKNPQVAIPRGTFIAIILSSIVYLIMAWIVSFVIAREAPGICLFNEFYFNSSLTQNTTCTTFLPPNITCPTGENVALWRKISAPCVMDECLFGLLENTQMIRLSSATGFLVTAGIFSATLSSALTSLISAPKIFQRVCRDRIFPFIHIFGVGGWTGKGSEPIRGYFLTYIIAVAFILIGSLNEIAPIISNFFLASYLLINYATFTADLGNSPGWRPSFKFYNKWVSLLAALLCLLIMFFIQWETALVTVILILLLYKYVDFRKPNVNWGSSTQAYRHRTAIVNLYKLEKLPEHVKNFRPQMLVLTGDPDRTNLSQTPDLVYLAAHIIRSIGINVYGQVLTGDFDSNVRNADEIERNQREWLAKNKLRGFYNCVIAKDYNQGVQSLLQLAGVGKLKPNILYMGYPEKWRENSDEVLEDYLNTIHWAFDLNFGVCLFRVQNREKYFVRKDKMYRYNFMRSVKRIAYQRPNLPNIGKKKQNYKLSQPTNQDGSAVRVKLAPLETMLSVDPNLFPPDVELNSEKDEHFDPKAVTSEASPEPHSATQTPPNEPHTNSSSDNDTESETDTETIDSSNPVSIFFLPQDKGTIDVWWLYDDGGLALLLPHLLTRHKKWSGVSLRIFLASSISNTAQKHKHIQMLKRFRIPFSSVEEVSTLNEPPSNESVTLYNSFAELDDNERATFLDQKTTRMIRLGELLRFYSNSARLIILTIPIPRRISISPRKYLSWLEIVSRDLPPTLLMRGNQQDLNLDQSGREKAWSLYNEVQKQERLPAMAEPLHWLVCSLYLVCSQTTVESVNGEVMKGSGVSLVQMLRQSQLSLTKFFNLIKVWIERVHASPKESEKLKSLELKFLVVQESFRKYKQYFLQLFKSSDNPVRLAPMSIKGKRARSKSPCSPSEIFNFGWSLLLLAKAHYPSIADNLVFSHYLLLTSLDFLYSNVTACNRAELLNETFPGFPLTQNEGLLADDKQNMIIPYLVNNDGDILRGCENISTHYWIPFISRLTEFGILQDNKSFNNRENVQISITTTGLFDVCVFNQNLQSIVNSYETYVLRENELDERIFLRDNSSSEIGSFKQKMEDLSLQENSPEPLNGVPLSKLKPPATPLTSKSIFMAKPTESTPFTASIGESKWLIELGKSNGPYPTASLSTELNILDPTIVSRIDCAIDRFLEIFSKHFYQDDNCTIPIDRVINTFVTLSKTLCYVFLEFMVKTEKKGGSTECDLHIISIVSKEIFLKTLVAMCVEIVLAVHNSQKTFPWITDVLDLTEFDFCQLIQPILEYTKFLSRATVKHLSRIEERILEELIWKNSSPLWEVLKMNDMSIPSWEEVMPKEQRMLIEKGIVSMPRLNSTPGASGLSPHPLRNCFQSPRPLHYHSPLKPKPIRLEKSQIECSSSTPQSSATIFTPKKDSVFKMIQTHPVKREPTPEPSEISDVSLRMSAMSSLIPKSPMRDVEPMPPSVRRTFGIQTFSTLNPTENNVYSTSGTLKPPRKGSIAVFFKKIYFLAHTRLRDLCSKLNYELKIVQVIWTIFENCIKEKSSLFKERHLDQILLSSIYIVSRVLCLPLKFEDLTSKYKTQPQAYAIIFRSVLLNNDQDNSDTNIPYAMRGDIVQFYNKVFLKEMESFAKSIGPGALNPSTASTLSPLPFHLTMSLPKYRRIDTYSQPIYVRTHEFVPARKHTTPRKVITNPLFTPGKEMRALNQSINERGICKRRIDMRDETPNDDLSTILSPAKRPTAPYPMQRENIVKLLKSQMLTPDSDCSDDGEMDL</sequence>
<evidence type="ECO:0000313" key="16">
    <source>
        <dbReference type="EMBL" id="KAI6649092.1"/>
    </source>
</evidence>
<dbReference type="GO" id="GO:0055078">
    <property type="term" value="P:sodium ion homeostasis"/>
    <property type="evidence" value="ECO:0007669"/>
    <property type="project" value="TreeGrafter"/>
</dbReference>
<dbReference type="GO" id="GO:0016020">
    <property type="term" value="C:membrane"/>
    <property type="evidence" value="ECO:0007669"/>
    <property type="project" value="UniProtKB-SubCell"/>
</dbReference>
<dbReference type="SMART" id="SM01368">
    <property type="entry name" value="RB_A"/>
    <property type="match status" value="1"/>
</dbReference>
<dbReference type="GO" id="GO:0005634">
    <property type="term" value="C:nucleus"/>
    <property type="evidence" value="ECO:0007669"/>
    <property type="project" value="UniProtKB-SubCell"/>
</dbReference>
<keyword evidence="6 13" id="KW-1133">Transmembrane helix</keyword>
<dbReference type="NCBIfam" id="TIGR00930">
    <property type="entry name" value="2a30"/>
    <property type="match status" value="1"/>
</dbReference>
<evidence type="ECO:0000256" key="5">
    <source>
        <dbReference type="ARBA" id="ARBA00022692"/>
    </source>
</evidence>
<feature type="region of interest" description="Disordered" evidence="12">
    <location>
        <begin position="1"/>
        <end position="46"/>
    </location>
</feature>
<organism evidence="16 17">
    <name type="scientific">Oopsacas minuta</name>
    <dbReference type="NCBI Taxonomy" id="111878"/>
    <lineage>
        <taxon>Eukaryota</taxon>
        <taxon>Metazoa</taxon>
        <taxon>Porifera</taxon>
        <taxon>Hexactinellida</taxon>
        <taxon>Hexasterophora</taxon>
        <taxon>Lyssacinosida</taxon>
        <taxon>Leucopsacidae</taxon>
        <taxon>Oopsacas</taxon>
    </lineage>
</organism>
<keyword evidence="9" id="KW-0804">Transcription</keyword>